<feature type="transmembrane region" description="Helical" evidence="1">
    <location>
        <begin position="23"/>
        <end position="48"/>
    </location>
</feature>
<gene>
    <name evidence="2" type="ORF">BBD41_27705</name>
</gene>
<feature type="transmembrane region" description="Helical" evidence="1">
    <location>
        <begin position="220"/>
        <end position="243"/>
    </location>
</feature>
<accession>A0A1B2E7W0</accession>
<feature type="transmembrane region" description="Helical" evidence="1">
    <location>
        <begin position="134"/>
        <end position="156"/>
    </location>
</feature>
<reference evidence="2" key="1">
    <citation type="submission" date="2016-08" db="EMBL/GenBank/DDBJ databases">
        <title>Complete Genome Seqeunce of Paenibacillus sp. nov. IHBB 9852 from high altitute lake of Indian trans-Himalayas.</title>
        <authorList>
            <person name="Kiran S."/>
            <person name="Swarnkar M.K."/>
            <person name="Rana A."/>
            <person name="Tewari R."/>
            <person name="Gulati A."/>
        </authorList>
    </citation>
    <scope>NUCLEOTIDE SEQUENCE [LARGE SCALE GENOMIC DNA]</scope>
    <source>
        <strain evidence="2">IHBB 9852</strain>
    </source>
</reference>
<name>A0A1B2E7W0_9BACL</name>
<feature type="transmembrane region" description="Helical" evidence="1">
    <location>
        <begin position="91"/>
        <end position="114"/>
    </location>
</feature>
<feature type="transmembrane region" description="Helical" evidence="1">
    <location>
        <begin position="287"/>
        <end position="311"/>
    </location>
</feature>
<dbReference type="KEGG" id="pib:BBD41_27705"/>
<sequence length="332" mass="36340">MMEDHTTALKEQREWQWSTIRRGYGYGAAISVIPYFVLKIAWTLGLFLPTDQMGDAGWRAINAATAVIAAIGILLALAFSMPWGTRLPAWLVAIPVWIGTGLLVPLLLLAPVLGPAAMLRDQMAGAADVWAFEQLFVMISLVGVGICLPLALAGYARTRWPEAFGNSMDYSRLPGNTLRLQQTLGRLVGVGCILLGMIKVFWVAGGTLGLDPARLGERDMWWHLLTLSTGVWSFAGAWGLLILTSSSGSRRFVPWMAAVWLASGMLFSYNLFSAIRTDSQLSPEHPVLRMLTTQAGIVLGIVMGMTLVLVLHDRRRAMSEQHACLPSEEDVM</sequence>
<evidence type="ECO:0000313" key="2">
    <source>
        <dbReference type="EMBL" id="ANY76060.1"/>
    </source>
</evidence>
<keyword evidence="1" id="KW-0812">Transmembrane</keyword>
<evidence type="ECO:0000256" key="1">
    <source>
        <dbReference type="SAM" id="Phobius"/>
    </source>
</evidence>
<feature type="transmembrane region" description="Helical" evidence="1">
    <location>
        <begin position="60"/>
        <end position="79"/>
    </location>
</feature>
<proteinExistence type="predicted"/>
<organism evidence="2">
    <name type="scientific">Paenibacillus ihbetae</name>
    <dbReference type="NCBI Taxonomy" id="1870820"/>
    <lineage>
        <taxon>Bacteria</taxon>
        <taxon>Bacillati</taxon>
        <taxon>Bacillota</taxon>
        <taxon>Bacilli</taxon>
        <taxon>Bacillales</taxon>
        <taxon>Paenibacillaceae</taxon>
        <taxon>Paenibacillus</taxon>
    </lineage>
</organism>
<feature type="transmembrane region" description="Helical" evidence="1">
    <location>
        <begin position="187"/>
        <end position="208"/>
    </location>
</feature>
<dbReference type="AlphaFoldDB" id="A0A1B2E7W0"/>
<dbReference type="RefSeq" id="WP_099479950.1">
    <property type="nucleotide sequence ID" value="NZ_CP016809.1"/>
</dbReference>
<protein>
    <submittedName>
        <fullName evidence="2">Uncharacterized protein</fullName>
    </submittedName>
</protein>
<feature type="transmembrane region" description="Helical" evidence="1">
    <location>
        <begin position="255"/>
        <end position="275"/>
    </location>
</feature>
<dbReference type="EMBL" id="CP016809">
    <property type="protein sequence ID" value="ANY76060.1"/>
    <property type="molecule type" value="Genomic_DNA"/>
</dbReference>
<keyword evidence="1" id="KW-0472">Membrane</keyword>
<dbReference type="GeneID" id="48312093"/>
<keyword evidence="1" id="KW-1133">Transmembrane helix</keyword>